<sequence>METFLEIIRGIVRGIVCESSVFIFRKTVNDKKKTTQHLQAIGWFS</sequence>
<evidence type="ECO:0000313" key="2">
    <source>
        <dbReference type="Proteomes" id="UP000682713"/>
    </source>
</evidence>
<organism evidence="1 2">
    <name type="scientific">Lederbergia citrisecunda</name>
    <dbReference type="NCBI Taxonomy" id="2833583"/>
    <lineage>
        <taxon>Bacteria</taxon>
        <taxon>Bacillati</taxon>
        <taxon>Bacillota</taxon>
        <taxon>Bacilli</taxon>
        <taxon>Bacillales</taxon>
        <taxon>Bacillaceae</taxon>
        <taxon>Lederbergia</taxon>
    </lineage>
</organism>
<dbReference type="EMBL" id="JAGYPJ010000001">
    <property type="protein sequence ID" value="MBS4200543.1"/>
    <property type="molecule type" value="Genomic_DNA"/>
</dbReference>
<reference evidence="1 2" key="1">
    <citation type="submission" date="2021-05" db="EMBL/GenBank/DDBJ databases">
        <title>Novel Bacillus species.</title>
        <authorList>
            <person name="Liu G."/>
        </authorList>
    </citation>
    <scope>NUCLEOTIDE SEQUENCE [LARGE SCALE GENOMIC DNA]</scope>
    <source>
        <strain evidence="1 2">FJAT-49732</strain>
    </source>
</reference>
<gene>
    <name evidence="1" type="ORF">KHA93_12970</name>
</gene>
<proteinExistence type="predicted"/>
<name>A0A942TNF8_9BACI</name>
<protein>
    <submittedName>
        <fullName evidence="1">Uncharacterized protein</fullName>
    </submittedName>
</protein>
<dbReference type="RefSeq" id="WP_213111114.1">
    <property type="nucleotide sequence ID" value="NZ_JAGYPJ010000001.1"/>
</dbReference>
<accession>A0A942TNF8</accession>
<dbReference type="Proteomes" id="UP000682713">
    <property type="component" value="Unassembled WGS sequence"/>
</dbReference>
<evidence type="ECO:0000313" key="1">
    <source>
        <dbReference type="EMBL" id="MBS4200543.1"/>
    </source>
</evidence>
<dbReference type="AlphaFoldDB" id="A0A942TNF8"/>
<comment type="caution">
    <text evidence="1">The sequence shown here is derived from an EMBL/GenBank/DDBJ whole genome shotgun (WGS) entry which is preliminary data.</text>
</comment>
<keyword evidence="2" id="KW-1185">Reference proteome</keyword>